<accession>A0A7J5U3S0</accession>
<evidence type="ECO:0000313" key="3">
    <source>
        <dbReference type="EMBL" id="KAB7732415.1"/>
    </source>
</evidence>
<feature type="region of interest" description="Disordered" evidence="1">
    <location>
        <begin position="70"/>
        <end position="89"/>
    </location>
</feature>
<keyword evidence="2" id="KW-1133">Transmembrane helix</keyword>
<dbReference type="EMBL" id="WELI01000001">
    <property type="protein sequence ID" value="KAB7732415.1"/>
    <property type="molecule type" value="Genomic_DNA"/>
</dbReference>
<sequence length="89" mass="9752">MKEGLLGAAVLSAALLLVAALQKALIYLDLEILPGEELSAAKYVIYTFAATAYLAKAGDFLLKRKRTLIDTGSPTSSPIFRRMNEDRRH</sequence>
<dbReference type="Proteomes" id="UP000488299">
    <property type="component" value="Unassembled WGS sequence"/>
</dbReference>
<gene>
    <name evidence="3" type="ORF">F5984_00150</name>
</gene>
<keyword evidence="2" id="KW-0812">Transmembrane</keyword>
<feature type="transmembrane region" description="Helical" evidence="2">
    <location>
        <begin position="44"/>
        <end position="62"/>
    </location>
</feature>
<protein>
    <submittedName>
        <fullName evidence="3">Uncharacterized protein</fullName>
    </submittedName>
</protein>
<name>A0A7J5U3S0_9BACT</name>
<dbReference type="RefSeq" id="WP_152121692.1">
    <property type="nucleotide sequence ID" value="NZ_WELI01000001.1"/>
</dbReference>
<comment type="caution">
    <text evidence="3">The sequence shown here is derived from an EMBL/GenBank/DDBJ whole genome shotgun (WGS) entry which is preliminary data.</text>
</comment>
<reference evidence="3 4" key="1">
    <citation type="submission" date="2019-10" db="EMBL/GenBank/DDBJ databases">
        <title>Rudanella paleaurantiibacter sp. nov., isolated from sludge.</title>
        <authorList>
            <person name="Xu S.Q."/>
        </authorList>
    </citation>
    <scope>NUCLEOTIDE SEQUENCE [LARGE SCALE GENOMIC DNA]</scope>
    <source>
        <strain evidence="3 4">HX-22-17</strain>
    </source>
</reference>
<keyword evidence="2" id="KW-0472">Membrane</keyword>
<evidence type="ECO:0000313" key="4">
    <source>
        <dbReference type="Proteomes" id="UP000488299"/>
    </source>
</evidence>
<evidence type="ECO:0000256" key="2">
    <source>
        <dbReference type="SAM" id="Phobius"/>
    </source>
</evidence>
<proteinExistence type="predicted"/>
<keyword evidence="4" id="KW-1185">Reference proteome</keyword>
<evidence type="ECO:0000256" key="1">
    <source>
        <dbReference type="SAM" id="MobiDB-lite"/>
    </source>
</evidence>
<organism evidence="3 4">
    <name type="scientific">Rudanella paleaurantiibacter</name>
    <dbReference type="NCBI Taxonomy" id="2614655"/>
    <lineage>
        <taxon>Bacteria</taxon>
        <taxon>Pseudomonadati</taxon>
        <taxon>Bacteroidota</taxon>
        <taxon>Cytophagia</taxon>
        <taxon>Cytophagales</taxon>
        <taxon>Cytophagaceae</taxon>
        <taxon>Rudanella</taxon>
    </lineage>
</organism>
<dbReference type="AlphaFoldDB" id="A0A7J5U3S0"/>